<dbReference type="NCBIfam" id="TIGR03083">
    <property type="entry name" value="maleylpyruvate isomerase family mycothiol-dependent enzyme"/>
    <property type="match status" value="1"/>
</dbReference>
<evidence type="ECO:0000313" key="3">
    <source>
        <dbReference type="Proteomes" id="UP001165378"/>
    </source>
</evidence>
<proteinExistence type="predicted"/>
<gene>
    <name evidence="2" type="ORF">LZ495_03020</name>
</gene>
<feature type="domain" description="Mycothiol-dependent maleylpyruvate isomerase metal-binding" evidence="1">
    <location>
        <begin position="13"/>
        <end position="133"/>
    </location>
</feature>
<keyword evidence="3" id="KW-1185">Reference proteome</keyword>
<dbReference type="InterPro" id="IPR017520">
    <property type="entry name" value="CHP03086"/>
</dbReference>
<protein>
    <submittedName>
        <fullName evidence="2">TIGR03086 family metal-binding protein</fullName>
    </submittedName>
</protein>
<dbReference type="EMBL" id="JAKFHA010000001">
    <property type="protein sequence ID" value="MCF2526195.1"/>
    <property type="molecule type" value="Genomic_DNA"/>
</dbReference>
<dbReference type="Proteomes" id="UP001165378">
    <property type="component" value="Unassembled WGS sequence"/>
</dbReference>
<comment type="caution">
    <text evidence="2">The sequence shown here is derived from an EMBL/GenBank/DDBJ whole genome shotgun (WGS) entry which is preliminary data.</text>
</comment>
<dbReference type="Pfam" id="PF11716">
    <property type="entry name" value="MDMPI_N"/>
    <property type="match status" value="1"/>
</dbReference>
<dbReference type="InterPro" id="IPR034660">
    <property type="entry name" value="DinB/YfiT-like"/>
</dbReference>
<accession>A0AA41PUP2</accession>
<dbReference type="SUPFAM" id="SSF109854">
    <property type="entry name" value="DinB/YfiT-like putative metalloenzymes"/>
    <property type="match status" value="1"/>
</dbReference>
<dbReference type="AlphaFoldDB" id="A0AA41PUP2"/>
<organism evidence="2 3">
    <name type="scientific">Yinghuangia soli</name>
    <dbReference type="NCBI Taxonomy" id="2908204"/>
    <lineage>
        <taxon>Bacteria</taxon>
        <taxon>Bacillati</taxon>
        <taxon>Actinomycetota</taxon>
        <taxon>Actinomycetes</taxon>
        <taxon>Kitasatosporales</taxon>
        <taxon>Streptomycetaceae</taxon>
        <taxon>Yinghuangia</taxon>
    </lineage>
</organism>
<dbReference type="Gene3D" id="1.20.120.450">
    <property type="entry name" value="dinb family like domain"/>
    <property type="match status" value="1"/>
</dbReference>
<evidence type="ECO:0000313" key="2">
    <source>
        <dbReference type="EMBL" id="MCF2526195.1"/>
    </source>
</evidence>
<name>A0AA41PUP2_9ACTN</name>
<sequence>METVHVQDGVALLARATGQLGALIGRIGPEQRALPTPCALWDVRDLVAHAVEEVVRFALVTEARDGGDAVGVGAAMGDDWAAAYEAAASRLRSAWAAPGAVDRPQRLPFGEVPGAWAVAQQTTELAVHAWDLASALGEDVRELDEEVGQLALAWSRANIVPAMRGEAGGGFIGAEVEAAADAPTYEALAAFSGRKTPS</sequence>
<reference evidence="2" key="1">
    <citation type="submission" date="2022-01" db="EMBL/GenBank/DDBJ databases">
        <title>Genome-Based Taxonomic Classification of the Phylum Actinobacteria.</title>
        <authorList>
            <person name="Gao Y."/>
        </authorList>
    </citation>
    <scope>NUCLEOTIDE SEQUENCE</scope>
    <source>
        <strain evidence="2">KLBMP 8922</strain>
    </source>
</reference>
<dbReference type="GO" id="GO:0046872">
    <property type="term" value="F:metal ion binding"/>
    <property type="evidence" value="ECO:0007669"/>
    <property type="project" value="InterPro"/>
</dbReference>
<evidence type="ECO:0000259" key="1">
    <source>
        <dbReference type="Pfam" id="PF11716"/>
    </source>
</evidence>
<dbReference type="NCBIfam" id="TIGR03086">
    <property type="entry name" value="TIGR03086 family metal-binding protein"/>
    <property type="match status" value="1"/>
</dbReference>
<dbReference type="InterPro" id="IPR017517">
    <property type="entry name" value="Maleyloyr_isom"/>
</dbReference>
<dbReference type="InterPro" id="IPR024344">
    <property type="entry name" value="MDMPI_metal-binding"/>
</dbReference>
<dbReference type="RefSeq" id="WP_235050246.1">
    <property type="nucleotide sequence ID" value="NZ_JAKFHA010000001.1"/>
</dbReference>